<name>A0A167U8U6_9AGAM</name>
<dbReference type="GO" id="GO:0030144">
    <property type="term" value="F:alpha-1,6-mannosylglycoprotein 6-beta-N-acetylglucosaminyltransferase activity"/>
    <property type="evidence" value="ECO:0007669"/>
    <property type="project" value="InterPro"/>
</dbReference>
<keyword evidence="3" id="KW-1185">Reference proteome</keyword>
<organism evidence="2 3">
    <name type="scientific">Athelia psychrophila</name>
    <dbReference type="NCBI Taxonomy" id="1759441"/>
    <lineage>
        <taxon>Eukaryota</taxon>
        <taxon>Fungi</taxon>
        <taxon>Dikarya</taxon>
        <taxon>Basidiomycota</taxon>
        <taxon>Agaricomycotina</taxon>
        <taxon>Agaricomycetes</taxon>
        <taxon>Agaricomycetidae</taxon>
        <taxon>Atheliales</taxon>
        <taxon>Atheliaceae</taxon>
        <taxon>Athelia</taxon>
    </lineage>
</organism>
<accession>A0A167U8U6</accession>
<dbReference type="AlphaFoldDB" id="A0A167U8U6"/>
<evidence type="ECO:0000313" key="3">
    <source>
        <dbReference type="Proteomes" id="UP000076532"/>
    </source>
</evidence>
<protein>
    <recommendedName>
        <fullName evidence="1">Glycosyltransferase family 18 catalytic domain-containing protein</fullName>
    </recommendedName>
</protein>
<proteinExistence type="predicted"/>
<dbReference type="STRING" id="436010.A0A167U8U6"/>
<feature type="domain" description="Glycosyltransferase family 18 catalytic" evidence="1">
    <location>
        <begin position="223"/>
        <end position="347"/>
    </location>
</feature>
<evidence type="ECO:0000259" key="1">
    <source>
        <dbReference type="Pfam" id="PF15024"/>
    </source>
</evidence>
<reference evidence="2 3" key="1">
    <citation type="journal article" date="2016" name="Mol. Biol. Evol.">
        <title>Comparative Genomics of Early-Diverging Mushroom-Forming Fungi Provides Insights into the Origins of Lignocellulose Decay Capabilities.</title>
        <authorList>
            <person name="Nagy L.G."/>
            <person name="Riley R."/>
            <person name="Tritt A."/>
            <person name="Adam C."/>
            <person name="Daum C."/>
            <person name="Floudas D."/>
            <person name="Sun H."/>
            <person name="Yadav J.S."/>
            <person name="Pangilinan J."/>
            <person name="Larsson K.H."/>
            <person name="Matsuura K."/>
            <person name="Barry K."/>
            <person name="Labutti K."/>
            <person name="Kuo R."/>
            <person name="Ohm R.A."/>
            <person name="Bhattacharya S.S."/>
            <person name="Shirouzu T."/>
            <person name="Yoshinaga Y."/>
            <person name="Martin F.M."/>
            <person name="Grigoriev I.V."/>
            <person name="Hibbett D.S."/>
        </authorList>
    </citation>
    <scope>NUCLEOTIDE SEQUENCE [LARGE SCALE GENOMIC DNA]</scope>
    <source>
        <strain evidence="2 3">CBS 109695</strain>
    </source>
</reference>
<evidence type="ECO:0000313" key="2">
    <source>
        <dbReference type="EMBL" id="KZP03702.1"/>
    </source>
</evidence>
<dbReference type="UniPathway" id="UPA00378"/>
<sequence>MDSWMVPNREALRDLLFCLDSDGCGSNQRKVVLLSAYEFRSAWDGGNGGEETLALKNLGYTYFYVSSTSAALPLYQAFPTHVRAIIVNGFESDMEFPGIPLYKVLAISFWAQPAHPFGAQWTLSPEDYNSLGHGVNTYLGYSIEATCAQHQFVPHTERSANEAYILAKLMSFFLPERSRAWSPELMNAATRATGIAYISGSYNDTETREWPAPQAPEPMWGAPELPGKYRNEGIRPQFKFLERLAGMRVLIGMGNPKTSPTPYDALCLGVPFINPINSWDSANPADRSRWDSQHPPLSRLDPPYVYNVFQNDLEGFVNAIKGAIENPIQSFVLDSMRIKSVEARLDAILQTDWKGDAMRLGLWSDGHRTHGV</sequence>
<dbReference type="OrthoDB" id="2113294at2759"/>
<gene>
    <name evidence="2" type="ORF">FIBSPDRAFT_768561</name>
</gene>
<dbReference type="EMBL" id="KV418018">
    <property type="protein sequence ID" value="KZP03702.1"/>
    <property type="molecule type" value="Genomic_DNA"/>
</dbReference>
<dbReference type="InterPro" id="IPR026116">
    <property type="entry name" value="GT18_cat"/>
</dbReference>
<dbReference type="Proteomes" id="UP000076532">
    <property type="component" value="Unassembled WGS sequence"/>
</dbReference>
<dbReference type="Pfam" id="PF15024">
    <property type="entry name" value="Glyco_transf_18"/>
    <property type="match status" value="1"/>
</dbReference>